<dbReference type="PANTHER" id="PTHR21231:SF3">
    <property type="entry name" value="GPN-LOOP GTPASE 2"/>
    <property type="match status" value="1"/>
</dbReference>
<accession>A0A060N074</accession>
<dbReference type="VEuPathDB" id="AmoebaDB:EHI7A_185480"/>
<dbReference type="InterPro" id="IPR027417">
    <property type="entry name" value="P-loop_NTPase"/>
</dbReference>
<proteinExistence type="evidence at transcript level"/>
<evidence type="ECO:0000256" key="5">
    <source>
        <dbReference type="RuleBase" id="RU365059"/>
    </source>
</evidence>
<dbReference type="GO" id="GO:0003924">
    <property type="term" value="F:GTPase activity"/>
    <property type="evidence" value="ECO:0007669"/>
    <property type="project" value="TreeGrafter"/>
</dbReference>
<dbReference type="VEuPathDB" id="AmoebaDB:EHI5A_200690"/>
<dbReference type="PANTHER" id="PTHR21231">
    <property type="entry name" value="XPA-BINDING PROTEIN 1-RELATED"/>
    <property type="match status" value="1"/>
</dbReference>
<dbReference type="GO" id="GO:0005525">
    <property type="term" value="F:GTP binding"/>
    <property type="evidence" value="ECO:0007669"/>
    <property type="project" value="UniProtKB-KW"/>
</dbReference>
<evidence type="ECO:0000256" key="2">
    <source>
        <dbReference type="ARBA" id="ARBA00022741"/>
    </source>
</evidence>
<comment type="function">
    <text evidence="5">Small GTPase required for proper localization of RNA polymerase II and III (RNAPII and RNAPIII). May act at an RNAP assembly step prior to nuclear import.</text>
</comment>
<dbReference type="VEuPathDB" id="AmoebaDB:KM1_097270"/>
<comment type="subunit">
    <text evidence="5">Binds to RNA polymerase II (RNAPII).</text>
</comment>
<dbReference type="EMBL" id="AK419330">
    <property type="protein sequence ID" value="BAN38019.1"/>
    <property type="molecule type" value="mRNA"/>
</dbReference>
<dbReference type="InterPro" id="IPR030231">
    <property type="entry name" value="Gpn2"/>
</dbReference>
<comment type="similarity">
    <text evidence="1 5">Belongs to the GPN-loop GTPase family.</text>
</comment>
<dbReference type="CDD" id="cd17871">
    <property type="entry name" value="GPN2"/>
    <property type="match status" value="1"/>
</dbReference>
<keyword evidence="4 5" id="KW-0342">GTP-binding</keyword>
<name>A0A060N074_ENTHI</name>
<dbReference type="InterPro" id="IPR004130">
    <property type="entry name" value="Gpn"/>
</dbReference>
<evidence type="ECO:0000313" key="6">
    <source>
        <dbReference type="EMBL" id="BAN38019.1"/>
    </source>
</evidence>
<dbReference type="AlphaFoldDB" id="A0A060N074"/>
<dbReference type="Pfam" id="PF03029">
    <property type="entry name" value="ATP_bind_1"/>
    <property type="match status" value="1"/>
</dbReference>
<sequence>MQVCFGQVITGAPGSGKTTFIKGMYTFLKLMGREPTIINLDPANEPNDYPISVSLPNLLSLDDAMKDTQLGPNGGMLYCLEYLNENIDWLIDKIIEIHPSYLLIDCPGQTELFATYPTLPTILHRLQQINCRLTAVHLIDSIHIGNPSIYLAAVLQGLACNMNLELPFVPFLSKADLLGGYGFNVKLEDVINGNVAELINDLPSKFTTLNEQLAEIIDQYSLIKPIPFAIEDKNDLALAIAVIDKANGYCFNSKESSILQYFSVASGVSIDIKIDQTIEKYQSIIDGDNDVVHPQHEEEEK</sequence>
<dbReference type="Gene3D" id="3.40.50.300">
    <property type="entry name" value="P-loop containing nucleotide triphosphate hydrolases"/>
    <property type="match status" value="1"/>
</dbReference>
<dbReference type="FunFam" id="3.40.50.300:FF:002725">
    <property type="entry name" value="GPN-loop GTPase 2"/>
    <property type="match status" value="1"/>
</dbReference>
<dbReference type="SUPFAM" id="SSF52540">
    <property type="entry name" value="P-loop containing nucleoside triphosphate hydrolases"/>
    <property type="match status" value="1"/>
</dbReference>
<keyword evidence="2 5" id="KW-0547">Nucleotide-binding</keyword>
<dbReference type="VEuPathDB" id="AmoebaDB:EHI_108650"/>
<keyword evidence="3 5" id="KW-0378">Hydrolase</keyword>
<dbReference type="VEuPathDB" id="AmoebaDB:EHI8A_215610"/>
<evidence type="ECO:0000256" key="1">
    <source>
        <dbReference type="ARBA" id="ARBA00005290"/>
    </source>
</evidence>
<dbReference type="GO" id="GO:0005737">
    <property type="term" value="C:cytoplasm"/>
    <property type="evidence" value="ECO:0007669"/>
    <property type="project" value="TreeGrafter"/>
</dbReference>
<protein>
    <recommendedName>
        <fullName evidence="5">GPN-loop GTPase 2</fullName>
    </recommendedName>
</protein>
<organism evidence="6">
    <name type="scientific">Entamoeba histolytica</name>
    <dbReference type="NCBI Taxonomy" id="5759"/>
    <lineage>
        <taxon>Eukaryota</taxon>
        <taxon>Amoebozoa</taxon>
        <taxon>Evosea</taxon>
        <taxon>Archamoebae</taxon>
        <taxon>Mastigamoebida</taxon>
        <taxon>Entamoebidae</taxon>
        <taxon>Entamoeba</taxon>
    </lineage>
</organism>
<evidence type="ECO:0000256" key="3">
    <source>
        <dbReference type="ARBA" id="ARBA00022801"/>
    </source>
</evidence>
<reference evidence="6" key="1">
    <citation type="submission" date="2012-06" db="EMBL/GenBank/DDBJ databases">
        <title>Short 5' UTR of Entamoeba genes.</title>
        <authorList>
            <person name="Hiranuka K."/>
            <person name="Kumagai M."/>
            <person name="Wakaguri H."/>
            <person name="Suzuki Y."/>
            <person name="Sugano S."/>
            <person name="Watanabe J."/>
            <person name="Makioka A."/>
        </authorList>
    </citation>
    <scope>NUCLEOTIDE SEQUENCE</scope>
    <source>
        <strain evidence="6">HM-1:IMSS</strain>
    </source>
</reference>
<evidence type="ECO:0000256" key="4">
    <source>
        <dbReference type="ARBA" id="ARBA00023134"/>
    </source>
</evidence>